<protein>
    <submittedName>
        <fullName evidence="1">ATP-dependent DNA helicase</fullName>
    </submittedName>
</protein>
<evidence type="ECO:0000313" key="1">
    <source>
        <dbReference type="EMBL" id="GFS64330.1"/>
    </source>
</evidence>
<keyword evidence="1" id="KW-0547">Nucleotide-binding</keyword>
<keyword evidence="1" id="KW-0067">ATP-binding</keyword>
<reference evidence="1" key="1">
    <citation type="submission" date="2020-08" db="EMBL/GenBank/DDBJ databases">
        <title>Multicomponent nature underlies the extraordinary mechanical properties of spider dragline silk.</title>
        <authorList>
            <person name="Kono N."/>
            <person name="Nakamura H."/>
            <person name="Mori M."/>
            <person name="Yoshida Y."/>
            <person name="Ohtoshi R."/>
            <person name="Malay A.D."/>
            <person name="Moran D.A.P."/>
            <person name="Tomita M."/>
            <person name="Numata K."/>
            <person name="Arakawa K."/>
        </authorList>
    </citation>
    <scope>NUCLEOTIDE SEQUENCE</scope>
</reference>
<sequence length="90" mass="10298">MNRLNKEPTGEFVFEKALQIYPTNQQVYNRNKIVLKHFRPRGVTIIKIIAQDSLVDCTRKNDNIDLNNIIPSDLNKKGGLSKELEIFVGA</sequence>
<dbReference type="EMBL" id="BMAV01028026">
    <property type="protein sequence ID" value="GFS64330.1"/>
    <property type="molecule type" value="Genomic_DNA"/>
</dbReference>
<comment type="caution">
    <text evidence="1">The sequence shown here is derived from an EMBL/GenBank/DDBJ whole genome shotgun (WGS) entry which is preliminary data.</text>
</comment>
<accession>A0A8X6IYR9</accession>
<keyword evidence="2" id="KW-1185">Reference proteome</keyword>
<keyword evidence="1" id="KW-0378">Hydrolase</keyword>
<dbReference type="OrthoDB" id="416437at2759"/>
<organism evidence="1 2">
    <name type="scientific">Trichonephila inaurata madagascariensis</name>
    <dbReference type="NCBI Taxonomy" id="2747483"/>
    <lineage>
        <taxon>Eukaryota</taxon>
        <taxon>Metazoa</taxon>
        <taxon>Ecdysozoa</taxon>
        <taxon>Arthropoda</taxon>
        <taxon>Chelicerata</taxon>
        <taxon>Arachnida</taxon>
        <taxon>Araneae</taxon>
        <taxon>Araneomorphae</taxon>
        <taxon>Entelegynae</taxon>
        <taxon>Araneoidea</taxon>
        <taxon>Nephilidae</taxon>
        <taxon>Trichonephila</taxon>
        <taxon>Trichonephila inaurata</taxon>
    </lineage>
</organism>
<keyword evidence="1" id="KW-0347">Helicase</keyword>
<evidence type="ECO:0000313" key="2">
    <source>
        <dbReference type="Proteomes" id="UP000886998"/>
    </source>
</evidence>
<dbReference type="GO" id="GO:0004386">
    <property type="term" value="F:helicase activity"/>
    <property type="evidence" value="ECO:0007669"/>
    <property type="project" value="UniProtKB-KW"/>
</dbReference>
<gene>
    <name evidence="1" type="primary">evm_003095</name>
    <name evidence="1" type="ORF">TNIN_338921</name>
</gene>
<dbReference type="Proteomes" id="UP000886998">
    <property type="component" value="Unassembled WGS sequence"/>
</dbReference>
<dbReference type="AlphaFoldDB" id="A0A8X6IYR9"/>
<proteinExistence type="predicted"/>
<name>A0A8X6IYR9_9ARAC</name>